<name>A0A4Q4Z6J7_9ACTN</name>
<dbReference type="EMBL" id="SDKM01000039">
    <property type="protein sequence ID" value="RYP82975.1"/>
    <property type="molecule type" value="Genomic_DNA"/>
</dbReference>
<feature type="transmembrane region" description="Helical" evidence="1">
    <location>
        <begin position="86"/>
        <end position="106"/>
    </location>
</feature>
<keyword evidence="1" id="KW-0812">Transmembrane</keyword>
<sequence length="107" mass="11028">MDSTPDRQQDGAVSRIRAAAWLTPVVGMVLAIVVYRDAYSAEAGRYAGDEPALAGLWVAFPFVLLALVQASCAVGASVSKTTQARAAWTSAAIATTATGLLAAFLVV</sequence>
<organism evidence="2 3">
    <name type="scientific">Nocardioides guangzhouensis</name>
    <dbReference type="NCBI Taxonomy" id="2497878"/>
    <lineage>
        <taxon>Bacteria</taxon>
        <taxon>Bacillati</taxon>
        <taxon>Actinomycetota</taxon>
        <taxon>Actinomycetes</taxon>
        <taxon>Propionibacteriales</taxon>
        <taxon>Nocardioidaceae</taxon>
        <taxon>Nocardioides</taxon>
    </lineage>
</organism>
<accession>A0A4Q4Z6J7</accession>
<dbReference type="RefSeq" id="WP_134720149.1">
    <property type="nucleotide sequence ID" value="NZ_SDKM01000039.1"/>
</dbReference>
<keyword evidence="1" id="KW-1133">Transmembrane helix</keyword>
<evidence type="ECO:0000313" key="3">
    <source>
        <dbReference type="Proteomes" id="UP000295198"/>
    </source>
</evidence>
<evidence type="ECO:0000313" key="2">
    <source>
        <dbReference type="EMBL" id="RYP82975.1"/>
    </source>
</evidence>
<dbReference type="OrthoDB" id="9988374at2"/>
<evidence type="ECO:0000256" key="1">
    <source>
        <dbReference type="SAM" id="Phobius"/>
    </source>
</evidence>
<dbReference type="Proteomes" id="UP000295198">
    <property type="component" value="Unassembled WGS sequence"/>
</dbReference>
<keyword evidence="3" id="KW-1185">Reference proteome</keyword>
<proteinExistence type="predicted"/>
<feature type="transmembrane region" description="Helical" evidence="1">
    <location>
        <begin position="55"/>
        <end position="74"/>
    </location>
</feature>
<keyword evidence="1" id="KW-0472">Membrane</keyword>
<dbReference type="AlphaFoldDB" id="A0A4Q4Z6J7"/>
<comment type="caution">
    <text evidence="2">The sequence shown here is derived from an EMBL/GenBank/DDBJ whole genome shotgun (WGS) entry which is preliminary data.</text>
</comment>
<protein>
    <submittedName>
        <fullName evidence="2">Uncharacterized protein</fullName>
    </submittedName>
</protein>
<reference evidence="2 3" key="1">
    <citation type="submission" date="2019-01" db="EMBL/GenBank/DDBJ databases">
        <title>Nocardioides guangzhouensis sp. nov., an actinobacterium isolated from soil.</title>
        <authorList>
            <person name="Fu Y."/>
            <person name="Cai Y."/>
            <person name="Lin Z."/>
            <person name="Chen P."/>
        </authorList>
    </citation>
    <scope>NUCLEOTIDE SEQUENCE [LARGE SCALE GENOMIC DNA]</scope>
    <source>
        <strain evidence="2 3">130</strain>
    </source>
</reference>
<feature type="transmembrane region" description="Helical" evidence="1">
    <location>
        <begin position="16"/>
        <end position="35"/>
    </location>
</feature>
<gene>
    <name evidence="2" type="ORF">EKO23_20380</name>
</gene>